<proteinExistence type="predicted"/>
<dbReference type="Proteomes" id="UP000198211">
    <property type="component" value="Unassembled WGS sequence"/>
</dbReference>
<keyword evidence="3" id="KW-1185">Reference proteome</keyword>
<feature type="chain" id="PRO_5012058918" evidence="1">
    <location>
        <begin position="22"/>
        <end position="182"/>
    </location>
</feature>
<gene>
    <name evidence="2" type="ORF">PHMEG_0004663</name>
</gene>
<evidence type="ECO:0000256" key="1">
    <source>
        <dbReference type="SAM" id="SignalP"/>
    </source>
</evidence>
<evidence type="ECO:0000313" key="3">
    <source>
        <dbReference type="Proteomes" id="UP000198211"/>
    </source>
</evidence>
<feature type="signal peptide" evidence="1">
    <location>
        <begin position="1"/>
        <end position="21"/>
    </location>
</feature>
<name>A0A225WT94_9STRA</name>
<dbReference type="EMBL" id="NBNE01000281">
    <property type="protein sequence ID" value="OWZ20864.1"/>
    <property type="molecule type" value="Genomic_DNA"/>
</dbReference>
<dbReference type="AlphaFoldDB" id="A0A225WT94"/>
<comment type="caution">
    <text evidence="2">The sequence shown here is derived from an EMBL/GenBank/DDBJ whole genome shotgun (WGS) entry which is preliminary data.</text>
</comment>
<sequence length="182" mass="20353">MFSMYIVVLAIAFILAYSVTAYPEETTGTATMTRQDRLTGTLEKPDNTLRLLRSGDTGDDTANGNAYNEERASVYDTLLRLPVYKLGLKVALQLKHTPAKVLQTFEKIGIPPTVEVVLLWIRYVQKYRAKVGTSTVDDAFVVKTLKEFVSPKQLPMVFKAMEKNPQLQSYGKQLQKLSANSA</sequence>
<organism evidence="2 3">
    <name type="scientific">Phytophthora megakarya</name>
    <dbReference type="NCBI Taxonomy" id="4795"/>
    <lineage>
        <taxon>Eukaryota</taxon>
        <taxon>Sar</taxon>
        <taxon>Stramenopiles</taxon>
        <taxon>Oomycota</taxon>
        <taxon>Peronosporomycetes</taxon>
        <taxon>Peronosporales</taxon>
        <taxon>Peronosporaceae</taxon>
        <taxon>Phytophthora</taxon>
    </lineage>
</organism>
<keyword evidence="1" id="KW-0732">Signal</keyword>
<reference evidence="3" key="1">
    <citation type="submission" date="2017-03" db="EMBL/GenBank/DDBJ databases">
        <title>Phytopthora megakarya and P. palmivora, two closely related causual agents of cacao black pod achieved similar genome size and gene model numbers by different mechanisms.</title>
        <authorList>
            <person name="Ali S."/>
            <person name="Shao J."/>
            <person name="Larry D.J."/>
            <person name="Kronmiller B."/>
            <person name="Shen D."/>
            <person name="Strem M.D."/>
            <person name="Melnick R.L."/>
            <person name="Guiltinan M.J."/>
            <person name="Tyler B.M."/>
            <person name="Meinhardt L.W."/>
            <person name="Bailey B.A."/>
        </authorList>
    </citation>
    <scope>NUCLEOTIDE SEQUENCE [LARGE SCALE GENOMIC DNA]</scope>
    <source>
        <strain evidence="3">zdho120</strain>
    </source>
</reference>
<protein>
    <submittedName>
        <fullName evidence="2">RxLR effector protein</fullName>
    </submittedName>
</protein>
<evidence type="ECO:0000313" key="2">
    <source>
        <dbReference type="EMBL" id="OWZ20864.1"/>
    </source>
</evidence>
<accession>A0A225WT94</accession>